<gene>
    <name evidence="1" type="ORF">HK100_005612</name>
</gene>
<proteinExistence type="predicted"/>
<dbReference type="Proteomes" id="UP001211907">
    <property type="component" value="Unassembled WGS sequence"/>
</dbReference>
<name>A0AAD5SX45_9FUNG</name>
<keyword evidence="2" id="KW-1185">Reference proteome</keyword>
<evidence type="ECO:0000313" key="2">
    <source>
        <dbReference type="Proteomes" id="UP001211907"/>
    </source>
</evidence>
<dbReference type="AlphaFoldDB" id="A0AAD5SX45"/>
<reference evidence="1" key="1">
    <citation type="submission" date="2020-05" db="EMBL/GenBank/DDBJ databases">
        <title>Phylogenomic resolution of chytrid fungi.</title>
        <authorList>
            <person name="Stajich J.E."/>
            <person name="Amses K."/>
            <person name="Simmons R."/>
            <person name="Seto K."/>
            <person name="Myers J."/>
            <person name="Bonds A."/>
            <person name="Quandt C.A."/>
            <person name="Barry K."/>
            <person name="Liu P."/>
            <person name="Grigoriev I."/>
            <person name="Longcore J.E."/>
            <person name="James T.Y."/>
        </authorList>
    </citation>
    <scope>NUCLEOTIDE SEQUENCE</scope>
    <source>
        <strain evidence="1">JEL0513</strain>
    </source>
</reference>
<dbReference type="EMBL" id="JADGJH010002618">
    <property type="protein sequence ID" value="KAJ3096225.1"/>
    <property type="molecule type" value="Genomic_DNA"/>
</dbReference>
<sequence>MAAVRAGRVSIRGRDGGGFSVYYDNVLVGSASEKPAAPDRMVSTVRFIVAGGVWANGVAGMLMVQTLVHEAGLLVLGFGAGENAGPAFAFEARLPLDVVFGWTRDNLTALHAALELTPQQSAALLAANPNASASVFAQPGWGRTAYRAYLWLDLTLAIPLYVAVHRLIVQALYSPVSSSVSTPVTPDNTTTTANDDDFSDTISPLAFKAPFALAILDAFETVGLLIACYSQDNFLSDDYLAKLQAANNAKVIIFFVLVGLEFSGFLKSFLSNISTEIRSTGITAKAPSASVDAKRKARLEKKKLEKKAE</sequence>
<accession>A0AAD5SX45</accession>
<evidence type="ECO:0000313" key="1">
    <source>
        <dbReference type="EMBL" id="KAJ3096225.1"/>
    </source>
</evidence>
<organism evidence="1 2">
    <name type="scientific">Physocladia obscura</name>
    <dbReference type="NCBI Taxonomy" id="109957"/>
    <lineage>
        <taxon>Eukaryota</taxon>
        <taxon>Fungi</taxon>
        <taxon>Fungi incertae sedis</taxon>
        <taxon>Chytridiomycota</taxon>
        <taxon>Chytridiomycota incertae sedis</taxon>
        <taxon>Chytridiomycetes</taxon>
        <taxon>Chytridiales</taxon>
        <taxon>Chytriomycetaceae</taxon>
        <taxon>Physocladia</taxon>
    </lineage>
</organism>
<comment type="caution">
    <text evidence="1">The sequence shown here is derived from an EMBL/GenBank/DDBJ whole genome shotgun (WGS) entry which is preliminary data.</text>
</comment>
<protein>
    <submittedName>
        <fullName evidence="1">Uncharacterized protein</fullName>
    </submittedName>
</protein>